<proteinExistence type="predicted"/>
<dbReference type="Proteomes" id="UP000266313">
    <property type="component" value="Chromosome"/>
</dbReference>
<gene>
    <name evidence="1" type="ORF">sS8_4217</name>
</gene>
<name>A0A250KX04_9GAMM</name>
<sequence length="132" mass="14653">MIAKNAGNAAGAKGCRFEIIPKAGWTASKLNRATRQREPTRSVKRNTHRAWKSGLKRFQPDYVVSITDPNRFGVSIFPRAMESNGHWACLALKTGSYNIACPGYCKRSGSLNFATVRTGFARIVTHIKRLRG</sequence>
<dbReference type="KEGG" id="mmai:sS8_4217"/>
<organism evidence="1 2">
    <name type="scientific">Methylocaldum marinum</name>
    <dbReference type="NCBI Taxonomy" id="1432792"/>
    <lineage>
        <taxon>Bacteria</taxon>
        <taxon>Pseudomonadati</taxon>
        <taxon>Pseudomonadota</taxon>
        <taxon>Gammaproteobacteria</taxon>
        <taxon>Methylococcales</taxon>
        <taxon>Methylococcaceae</taxon>
        <taxon>Methylocaldum</taxon>
    </lineage>
</organism>
<dbReference type="EMBL" id="AP017928">
    <property type="protein sequence ID" value="BBA36147.1"/>
    <property type="molecule type" value="Genomic_DNA"/>
</dbReference>
<evidence type="ECO:0000313" key="1">
    <source>
        <dbReference type="EMBL" id="BBA36147.1"/>
    </source>
</evidence>
<accession>A0A250KX04</accession>
<protein>
    <submittedName>
        <fullName evidence="1">Uncharacterized protein</fullName>
    </submittedName>
</protein>
<evidence type="ECO:0000313" key="2">
    <source>
        <dbReference type="Proteomes" id="UP000266313"/>
    </source>
</evidence>
<keyword evidence="2" id="KW-1185">Reference proteome</keyword>
<dbReference type="AlphaFoldDB" id="A0A250KX04"/>
<reference evidence="1 2" key="1">
    <citation type="submission" date="2016-12" db="EMBL/GenBank/DDBJ databases">
        <title>Genome sequencing of Methylocaldum marinum.</title>
        <authorList>
            <person name="Takeuchi M."/>
            <person name="Kamagata Y."/>
            <person name="Hiraoka S."/>
            <person name="Oshima K."/>
            <person name="Hattori M."/>
            <person name="Iwasaki W."/>
        </authorList>
    </citation>
    <scope>NUCLEOTIDE SEQUENCE [LARGE SCALE GENOMIC DNA]</scope>
    <source>
        <strain evidence="1 2">S8</strain>
    </source>
</reference>